<reference evidence="6 7" key="1">
    <citation type="submission" date="2024-04" db="EMBL/GenBank/DDBJ databases">
        <title>Symmetric and asymmetric DNA N6-adenine methylation regulates different biological responses in Mucorales.</title>
        <authorList>
            <consortium name="Lawrence Berkeley National Laboratory"/>
            <person name="Lax C."/>
            <person name="Mondo S.J."/>
            <person name="Osorio-Concepcion M."/>
            <person name="Muszewska A."/>
            <person name="Corrochano-Luque M."/>
            <person name="Gutierrez G."/>
            <person name="Riley R."/>
            <person name="Lipzen A."/>
            <person name="Guo J."/>
            <person name="Hundley H."/>
            <person name="Amirebrahimi M."/>
            <person name="Ng V."/>
            <person name="Lorenzo-Gutierrez D."/>
            <person name="Binder U."/>
            <person name="Yang J."/>
            <person name="Song Y."/>
            <person name="Canovas D."/>
            <person name="Navarro E."/>
            <person name="Freitag M."/>
            <person name="Gabaldon T."/>
            <person name="Grigoriev I.V."/>
            <person name="Corrochano L.M."/>
            <person name="Nicolas F.E."/>
            <person name="Garre V."/>
        </authorList>
    </citation>
    <scope>NUCLEOTIDE SEQUENCE [LARGE SCALE GENOMIC DNA]</scope>
    <source>
        <strain evidence="6 7">L51</strain>
    </source>
</reference>
<gene>
    <name evidence="6" type="ORF">J3Q64DRAFT_1871338</name>
</gene>
<dbReference type="InterPro" id="IPR051642">
    <property type="entry name" value="SWI6-like"/>
</dbReference>
<dbReference type="InterPro" id="IPR002110">
    <property type="entry name" value="Ankyrin_rpt"/>
</dbReference>
<dbReference type="SUPFAM" id="SSF48403">
    <property type="entry name" value="Ankyrin repeat"/>
    <property type="match status" value="1"/>
</dbReference>
<feature type="compositionally biased region" description="Basic and acidic residues" evidence="4">
    <location>
        <begin position="199"/>
        <end position="211"/>
    </location>
</feature>
<dbReference type="PROSITE" id="PS50088">
    <property type="entry name" value="ANK_REPEAT"/>
    <property type="match status" value="1"/>
</dbReference>
<feature type="compositionally biased region" description="Low complexity" evidence="4">
    <location>
        <begin position="155"/>
        <end position="167"/>
    </location>
</feature>
<evidence type="ECO:0000313" key="7">
    <source>
        <dbReference type="Proteomes" id="UP001448207"/>
    </source>
</evidence>
<feature type="compositionally biased region" description="Acidic residues" evidence="4">
    <location>
        <begin position="527"/>
        <end position="538"/>
    </location>
</feature>
<protein>
    <recommendedName>
        <fullName evidence="5">HTH APSES-type domain-containing protein</fullName>
    </recommendedName>
</protein>
<feature type="repeat" description="ANK" evidence="3">
    <location>
        <begin position="248"/>
        <end position="280"/>
    </location>
</feature>
<dbReference type="InterPro" id="IPR036887">
    <property type="entry name" value="HTH_APSES_sf"/>
</dbReference>
<proteinExistence type="predicted"/>
<dbReference type="Gene3D" id="3.10.260.10">
    <property type="entry name" value="Transcription regulator HTH, APSES-type DNA-binding domain"/>
    <property type="match status" value="1"/>
</dbReference>
<dbReference type="Proteomes" id="UP001448207">
    <property type="component" value="Unassembled WGS sequence"/>
</dbReference>
<evidence type="ECO:0000256" key="4">
    <source>
        <dbReference type="SAM" id="MobiDB-lite"/>
    </source>
</evidence>
<evidence type="ECO:0000259" key="5">
    <source>
        <dbReference type="PROSITE" id="PS51299"/>
    </source>
</evidence>
<comment type="caution">
    <text evidence="6">The sequence shown here is derived from an EMBL/GenBank/DDBJ whole genome shotgun (WGS) entry which is preliminary data.</text>
</comment>
<keyword evidence="1" id="KW-0677">Repeat</keyword>
<name>A0ABR3APU2_PHYBL</name>
<dbReference type="InterPro" id="IPR018004">
    <property type="entry name" value="KilA/APSES_HTH"/>
</dbReference>
<evidence type="ECO:0000256" key="2">
    <source>
        <dbReference type="ARBA" id="ARBA00023043"/>
    </source>
</evidence>
<feature type="region of interest" description="Disordered" evidence="4">
    <location>
        <begin position="518"/>
        <end position="573"/>
    </location>
</feature>
<sequence>MDVVALTSSHSDTDVYTAVYSSVNVFEMTVHGVAIMRRRSDSYMNATQILKLAGIDKGKRTKILDREVLTGEHEKVQGGYGKYQGTCTHQLMSRIPWDKGKELAERYQVLDFILPLVEFDIAAYEESGDQELVPTKEQALAVNPRRIQNTTIQDSTQSIHTSSPSSPYCTIDSPTTSPYHRQIPVEKVPHSRKRLKLSPPKDSENSTKNEHQRNVLMNIFLSDEPIPESLKNPKTLSSINIDLVIDEQGHTALHWSVAMAKIQTVEWLITKGANTCRVNYAGETPLMRGVMVTDSFDNDCFPKLLDILSTSLRITDHKNRTVLHHTAITAGVFGRSNAAIYYMQHLLSIIRDDEQLKAMINSKDSSDDTPLSIATKVECKEMVDLLMLYGASSDYSTTPEHITTEDENKIESVVSHIEDSEIHTEPPNNTIPSYKPNPQGLHIVSTVQNLIAAMDAEFNKQLSERDLALKNAKDNIKTITYQLEKAKTELEKRHNDTMLLAEAQERIRKFEKTLQAGWNSLDNDSGSNDDDDDDDEHGDIENMRGFDSFDENSQASDEEHIHSPSILSDSVLSKSTREHKLERHIRQLQNQINVFVKAEYEHKREMELLRNKPSEKELQCKRLIAACCNLPFDKIDDFLEPLSLVIESDPPDMDMTRVVEFMERMKRSGINPDTLLEISEDNSSSSKHTTPASTL</sequence>
<keyword evidence="2 3" id="KW-0040">ANK repeat</keyword>
<keyword evidence="7" id="KW-1185">Reference proteome</keyword>
<accession>A0ABR3APU2</accession>
<dbReference type="Gene3D" id="1.25.40.20">
    <property type="entry name" value="Ankyrin repeat-containing domain"/>
    <property type="match status" value="1"/>
</dbReference>
<evidence type="ECO:0000313" key="6">
    <source>
        <dbReference type="EMBL" id="KAL0079145.1"/>
    </source>
</evidence>
<feature type="domain" description="HTH APSES-type" evidence="5">
    <location>
        <begin position="15"/>
        <end position="128"/>
    </location>
</feature>
<feature type="region of interest" description="Disordered" evidence="4">
    <location>
        <begin position="151"/>
        <end position="211"/>
    </location>
</feature>
<dbReference type="SMART" id="SM01252">
    <property type="entry name" value="KilA-N"/>
    <property type="match status" value="1"/>
</dbReference>
<dbReference type="SMART" id="SM00248">
    <property type="entry name" value="ANK"/>
    <property type="match status" value="2"/>
</dbReference>
<dbReference type="PROSITE" id="PS51299">
    <property type="entry name" value="HTH_APSES"/>
    <property type="match status" value="1"/>
</dbReference>
<feature type="region of interest" description="Disordered" evidence="4">
    <location>
        <begin position="672"/>
        <end position="695"/>
    </location>
</feature>
<dbReference type="InterPro" id="IPR036770">
    <property type="entry name" value="Ankyrin_rpt-contain_sf"/>
</dbReference>
<feature type="compositionally biased region" description="Polar residues" evidence="4">
    <location>
        <begin position="681"/>
        <end position="695"/>
    </location>
</feature>
<evidence type="ECO:0000256" key="3">
    <source>
        <dbReference type="PROSITE-ProRule" id="PRU00023"/>
    </source>
</evidence>
<dbReference type="EMBL" id="JBCLYO010000023">
    <property type="protein sequence ID" value="KAL0079145.1"/>
    <property type="molecule type" value="Genomic_DNA"/>
</dbReference>
<dbReference type="InterPro" id="IPR003163">
    <property type="entry name" value="Tscrpt_reg_HTH_APSES-type"/>
</dbReference>
<dbReference type="Pfam" id="PF00023">
    <property type="entry name" value="Ank"/>
    <property type="match status" value="1"/>
</dbReference>
<organism evidence="6 7">
    <name type="scientific">Phycomyces blakesleeanus</name>
    <dbReference type="NCBI Taxonomy" id="4837"/>
    <lineage>
        <taxon>Eukaryota</taxon>
        <taxon>Fungi</taxon>
        <taxon>Fungi incertae sedis</taxon>
        <taxon>Mucoromycota</taxon>
        <taxon>Mucoromycotina</taxon>
        <taxon>Mucoromycetes</taxon>
        <taxon>Mucorales</taxon>
        <taxon>Phycomycetaceae</taxon>
        <taxon>Phycomyces</taxon>
    </lineage>
</organism>
<evidence type="ECO:0000256" key="1">
    <source>
        <dbReference type="ARBA" id="ARBA00022737"/>
    </source>
</evidence>
<dbReference type="PROSITE" id="PS50297">
    <property type="entry name" value="ANK_REP_REGION"/>
    <property type="match status" value="1"/>
</dbReference>
<dbReference type="PANTHER" id="PTHR43828:SF3">
    <property type="entry name" value="CHROMO DOMAIN-CONTAINING PROTEIN"/>
    <property type="match status" value="1"/>
</dbReference>
<dbReference type="SUPFAM" id="SSF54616">
    <property type="entry name" value="DNA-binding domain of Mlu1-box binding protein MBP1"/>
    <property type="match status" value="1"/>
</dbReference>
<dbReference type="PANTHER" id="PTHR43828">
    <property type="entry name" value="ASPARAGINASE"/>
    <property type="match status" value="1"/>
</dbReference>